<evidence type="ECO:0000313" key="1">
    <source>
        <dbReference type="EMBL" id="CAF4317087.1"/>
    </source>
</evidence>
<reference evidence="1" key="1">
    <citation type="submission" date="2021-02" db="EMBL/GenBank/DDBJ databases">
        <authorList>
            <person name="Nowell W R."/>
        </authorList>
    </citation>
    <scope>NUCLEOTIDE SEQUENCE</scope>
</reference>
<accession>A0A8S2U4L3</accession>
<proteinExistence type="predicted"/>
<gene>
    <name evidence="1" type="ORF">SMN809_LOCUS26785</name>
</gene>
<dbReference type="AlphaFoldDB" id="A0A8S2U4L3"/>
<dbReference type="EMBL" id="CAJOBI010039442">
    <property type="protein sequence ID" value="CAF4317087.1"/>
    <property type="molecule type" value="Genomic_DNA"/>
</dbReference>
<comment type="caution">
    <text evidence="1">The sequence shown here is derived from an EMBL/GenBank/DDBJ whole genome shotgun (WGS) entry which is preliminary data.</text>
</comment>
<evidence type="ECO:0000313" key="2">
    <source>
        <dbReference type="Proteomes" id="UP000676336"/>
    </source>
</evidence>
<organism evidence="1 2">
    <name type="scientific">Rotaria magnacalcarata</name>
    <dbReference type="NCBI Taxonomy" id="392030"/>
    <lineage>
        <taxon>Eukaryota</taxon>
        <taxon>Metazoa</taxon>
        <taxon>Spiralia</taxon>
        <taxon>Gnathifera</taxon>
        <taxon>Rotifera</taxon>
        <taxon>Eurotatoria</taxon>
        <taxon>Bdelloidea</taxon>
        <taxon>Philodinida</taxon>
        <taxon>Philodinidae</taxon>
        <taxon>Rotaria</taxon>
    </lineage>
</organism>
<feature type="non-terminal residue" evidence="1">
    <location>
        <position position="1"/>
    </location>
</feature>
<protein>
    <submittedName>
        <fullName evidence="1">Uncharacterized protein</fullName>
    </submittedName>
</protein>
<name>A0A8S2U4L3_9BILA</name>
<feature type="non-terminal residue" evidence="1">
    <location>
        <position position="67"/>
    </location>
</feature>
<sequence length="67" mass="7744">VTEDKTQSVSHTLRFHGNQYDVDTLKASETPLQILEIFVCENIAILAQTAHQLKHHVYHMFCHAQQK</sequence>
<dbReference type="Proteomes" id="UP000676336">
    <property type="component" value="Unassembled WGS sequence"/>
</dbReference>